<evidence type="ECO:0000259" key="2">
    <source>
        <dbReference type="Pfam" id="PF07510"/>
    </source>
</evidence>
<dbReference type="Pfam" id="PF03235">
    <property type="entry name" value="GmrSD_N"/>
    <property type="match status" value="1"/>
</dbReference>
<dbReference type="PANTHER" id="PTHR35149:SF2">
    <property type="entry name" value="DUF262 DOMAIN-CONTAINING PROTEIN"/>
    <property type="match status" value="1"/>
</dbReference>
<evidence type="ECO:0000259" key="1">
    <source>
        <dbReference type="Pfam" id="PF03235"/>
    </source>
</evidence>
<dbReference type="Pfam" id="PF07510">
    <property type="entry name" value="GmrSD_C"/>
    <property type="match status" value="1"/>
</dbReference>
<dbReference type="EMBL" id="CP129118">
    <property type="protein sequence ID" value="WOV86963.1"/>
    <property type="molecule type" value="Genomic_DNA"/>
</dbReference>
<evidence type="ECO:0000313" key="4">
    <source>
        <dbReference type="Proteomes" id="UP001303902"/>
    </source>
</evidence>
<keyword evidence="4" id="KW-1185">Reference proteome</keyword>
<dbReference type="Proteomes" id="UP001303902">
    <property type="component" value="Chromosome"/>
</dbReference>
<reference evidence="3 4" key="1">
    <citation type="submission" date="2023-06" db="EMBL/GenBank/DDBJ databases">
        <title>Sporosarcina sp. nov., isolated from Korean tranditional fermented seafood 'Jeotgal'.</title>
        <authorList>
            <person name="Yang A.I."/>
            <person name="Shin N.-R."/>
        </authorList>
    </citation>
    <scope>NUCLEOTIDE SEQUENCE [LARGE SCALE GENOMIC DNA]</scope>
    <source>
        <strain evidence="3 4">T2O-4</strain>
    </source>
</reference>
<keyword evidence="3" id="KW-0540">Nuclease</keyword>
<accession>A0ABZ0L3A9</accession>
<dbReference type="InterPro" id="IPR004919">
    <property type="entry name" value="GmrSD_N"/>
</dbReference>
<protein>
    <submittedName>
        <fullName evidence="3">DUF262 domain-containing HNH endonuclease family protein</fullName>
    </submittedName>
</protein>
<keyword evidence="3" id="KW-0378">Hydrolase</keyword>
<evidence type="ECO:0000313" key="3">
    <source>
        <dbReference type="EMBL" id="WOV86963.1"/>
    </source>
</evidence>
<sequence>MSNSKQFYSDGLVNIERLLNGQDYYEIPVLQRNYVWSKDNIKNLMTDIKESMDEDLTQDYFIGSMVFSEGKDRKIVVDGQQRITTLSLIFAVAVARFKEDEDTDYIGLYSSYLYKKTPDDDGVIQSMNRLKHHDRDNHFFTELISNNAIGTSVTTSQTNMVTARETIEDELSSFKEDHELKRFMNYLAKRVHIVSMVTSDLNMAFRIFETLNDRGAKLQPEDLLKNMLLRNLSDGSYDQVAKSWDNFINVLTSDNGKLLVPTSTFLKHYVMSKGDMVQKAKLYKWFDDLTQLPAENQIKLLGYELNTNEGINAFISELEEEAKIYAKALSGNFEESIDNCIALGVKQVLIMVLASKKLDETKRKKVFTLMESLIFSYVITASRFNVVEKSLFKIAGKIRSADAKPALFDEAIEDIEALILEKKEQALTALVEFKMKKSDRKKAKYILSKLGESLDDIDHSGFTIEHIMPEEKSAGWKHVKESAEDYEALVSSIGNLTLINPSGNSSLKNKDFDSKRQVYSNQTMLTKTIVESVYTGTKNTKHDKAIKAFNYDRVSGAWNKREIERRAKALRDLAEHIWFKF</sequence>
<keyword evidence="3" id="KW-0255">Endonuclease</keyword>
<feature type="domain" description="GmrSD restriction endonucleases C-terminal" evidence="2">
    <location>
        <begin position="423"/>
        <end position="572"/>
    </location>
</feature>
<proteinExistence type="predicted"/>
<organism evidence="3 4">
    <name type="scientific">Sporosarcina oncorhynchi</name>
    <dbReference type="NCBI Taxonomy" id="3056444"/>
    <lineage>
        <taxon>Bacteria</taxon>
        <taxon>Bacillati</taxon>
        <taxon>Bacillota</taxon>
        <taxon>Bacilli</taxon>
        <taxon>Bacillales</taxon>
        <taxon>Caryophanaceae</taxon>
        <taxon>Sporosarcina</taxon>
    </lineage>
</organism>
<dbReference type="PANTHER" id="PTHR35149">
    <property type="entry name" value="SLL5132 PROTEIN"/>
    <property type="match status" value="1"/>
</dbReference>
<name>A0ABZ0L3A9_9BACL</name>
<dbReference type="RefSeq" id="WP_317966607.1">
    <property type="nucleotide sequence ID" value="NZ_CP129118.1"/>
</dbReference>
<gene>
    <name evidence="3" type="ORF">QWT69_13955</name>
</gene>
<feature type="domain" description="GmrSD restriction endonucleases N-terminal" evidence="1">
    <location>
        <begin position="15"/>
        <end position="228"/>
    </location>
</feature>
<dbReference type="InterPro" id="IPR011089">
    <property type="entry name" value="GmrSD_C"/>
</dbReference>
<dbReference type="GO" id="GO:0004519">
    <property type="term" value="F:endonuclease activity"/>
    <property type="evidence" value="ECO:0007669"/>
    <property type="project" value="UniProtKB-KW"/>
</dbReference>